<dbReference type="OrthoDB" id="2629500at2"/>
<reference evidence="2 3" key="1">
    <citation type="submission" date="2016-11" db="EMBL/GenBank/DDBJ databases">
        <authorList>
            <person name="Jaros S."/>
            <person name="Januszkiewicz K."/>
            <person name="Wedrychowicz H."/>
        </authorList>
    </citation>
    <scope>NUCLEOTIDE SEQUENCE [LARGE SCALE GENOMIC DNA]</scope>
    <source>
        <strain evidence="2 3">Con a/3</strain>
    </source>
</reference>
<protein>
    <recommendedName>
        <fullName evidence="1">HTH cro/C1-type domain-containing protein</fullName>
    </recommendedName>
</protein>
<dbReference type="AlphaFoldDB" id="A0A1V3FZ74"/>
<dbReference type="CDD" id="cd00093">
    <property type="entry name" value="HTH_XRE"/>
    <property type="match status" value="1"/>
</dbReference>
<dbReference type="SMART" id="SM00530">
    <property type="entry name" value="HTH_XRE"/>
    <property type="match status" value="1"/>
</dbReference>
<dbReference type="Pfam" id="PF01381">
    <property type="entry name" value="HTH_3"/>
    <property type="match status" value="1"/>
</dbReference>
<dbReference type="Gene3D" id="1.10.260.40">
    <property type="entry name" value="lambda repressor-like DNA-binding domains"/>
    <property type="match status" value="1"/>
</dbReference>
<comment type="caution">
    <text evidence="2">The sequence shown here is derived from an EMBL/GenBank/DDBJ whole genome shotgun (WGS) entry which is preliminary data.</text>
</comment>
<dbReference type="GO" id="GO:0003677">
    <property type="term" value="F:DNA binding"/>
    <property type="evidence" value="ECO:0007669"/>
    <property type="project" value="InterPro"/>
</dbReference>
<organism evidence="2 3">
    <name type="scientific">Fictibacillus arsenicus</name>
    <dbReference type="NCBI Taxonomy" id="255247"/>
    <lineage>
        <taxon>Bacteria</taxon>
        <taxon>Bacillati</taxon>
        <taxon>Bacillota</taxon>
        <taxon>Bacilli</taxon>
        <taxon>Bacillales</taxon>
        <taxon>Fictibacillaceae</taxon>
        <taxon>Fictibacillus</taxon>
    </lineage>
</organism>
<proteinExistence type="predicted"/>
<evidence type="ECO:0000313" key="2">
    <source>
        <dbReference type="EMBL" id="OOE06987.1"/>
    </source>
</evidence>
<accession>A0A1V3FZ74</accession>
<dbReference type="Proteomes" id="UP000188597">
    <property type="component" value="Unassembled WGS sequence"/>
</dbReference>
<dbReference type="InterPro" id="IPR010982">
    <property type="entry name" value="Lambda_DNA-bd_dom_sf"/>
</dbReference>
<dbReference type="PROSITE" id="PS50943">
    <property type="entry name" value="HTH_CROC1"/>
    <property type="match status" value="1"/>
</dbReference>
<evidence type="ECO:0000313" key="3">
    <source>
        <dbReference type="Proteomes" id="UP000188597"/>
    </source>
</evidence>
<evidence type="ECO:0000259" key="1">
    <source>
        <dbReference type="PROSITE" id="PS50943"/>
    </source>
</evidence>
<feature type="domain" description="HTH cro/C1-type" evidence="1">
    <location>
        <begin position="48"/>
        <end position="93"/>
    </location>
</feature>
<gene>
    <name evidence="2" type="ORF">UN64_19650</name>
</gene>
<dbReference type="SUPFAM" id="SSF47413">
    <property type="entry name" value="lambda repressor-like DNA-binding domains"/>
    <property type="match status" value="1"/>
</dbReference>
<name>A0A1V3FZ74_9BACL</name>
<sequence length="112" mass="12381">MPTVAGMSTQPTATRRNLTPDEIDLVVGRRIQALIDATNTGTHDFQHITQGRIADALGVSRPYISQIVNGKRPLLREYLNPLAKFLRVHPHAIAHPDELPERTVRRTTGVAA</sequence>
<dbReference type="EMBL" id="MQMF01000015">
    <property type="protein sequence ID" value="OOE06987.1"/>
    <property type="molecule type" value="Genomic_DNA"/>
</dbReference>
<dbReference type="InterPro" id="IPR001387">
    <property type="entry name" value="Cro/C1-type_HTH"/>
</dbReference>